<evidence type="ECO:0008006" key="5">
    <source>
        <dbReference type="Google" id="ProtNLM"/>
    </source>
</evidence>
<organism evidence="3 4">
    <name type="scientific">Halorutilus salinus</name>
    <dbReference type="NCBI Taxonomy" id="2487751"/>
    <lineage>
        <taxon>Archaea</taxon>
        <taxon>Methanobacteriati</taxon>
        <taxon>Methanobacteriota</taxon>
        <taxon>Stenosarchaea group</taxon>
        <taxon>Halobacteria</taxon>
        <taxon>Halorutilales</taxon>
        <taxon>Halorutilaceae</taxon>
        <taxon>Halorutilus</taxon>
    </lineage>
</organism>
<dbReference type="Proteomes" id="UP001149411">
    <property type="component" value="Unassembled WGS sequence"/>
</dbReference>
<keyword evidence="4" id="KW-1185">Reference proteome</keyword>
<dbReference type="InterPro" id="IPR003847">
    <property type="entry name" value="Put_antitoxin"/>
</dbReference>
<feature type="region of interest" description="Disordered" evidence="2">
    <location>
        <begin position="60"/>
        <end position="83"/>
    </location>
</feature>
<dbReference type="RefSeq" id="WP_266085817.1">
    <property type="nucleotide sequence ID" value="NZ_RKLV01000002.1"/>
</dbReference>
<dbReference type="EMBL" id="RKLV01000002">
    <property type="protein sequence ID" value="MCX2818137.1"/>
    <property type="molecule type" value="Genomic_DNA"/>
</dbReference>
<evidence type="ECO:0000256" key="2">
    <source>
        <dbReference type="SAM" id="MobiDB-lite"/>
    </source>
</evidence>
<evidence type="ECO:0000256" key="1">
    <source>
        <dbReference type="ARBA" id="ARBA00022649"/>
    </source>
</evidence>
<keyword evidence="1" id="KW-1277">Toxin-antitoxin system</keyword>
<proteinExistence type="predicted"/>
<gene>
    <name evidence="3" type="ORF">EGH25_02045</name>
</gene>
<name>A0A9Q4GFZ7_9EURY</name>
<protein>
    <recommendedName>
        <fullName evidence="5">Antitoxin</fullName>
    </recommendedName>
</protein>
<dbReference type="AlphaFoldDB" id="A0A9Q4GFZ7"/>
<comment type="caution">
    <text evidence="3">The sequence shown here is derived from an EMBL/GenBank/DDBJ whole genome shotgun (WGS) entry which is preliminary data.</text>
</comment>
<dbReference type="Pfam" id="PF02697">
    <property type="entry name" value="VAPB_antitox"/>
    <property type="match status" value="1"/>
</dbReference>
<evidence type="ECO:0000313" key="4">
    <source>
        <dbReference type="Proteomes" id="UP001149411"/>
    </source>
</evidence>
<feature type="compositionally biased region" description="Basic and acidic residues" evidence="2">
    <location>
        <begin position="74"/>
        <end position="83"/>
    </location>
</feature>
<sequence>MSTADEQIRVSAETKRELERRKREGESFEDVLERLLENDRDLLAGFGAFEGTDRGEKLREVHERTKEKSKKRIREMAESRSEE</sequence>
<feature type="region of interest" description="Disordered" evidence="2">
    <location>
        <begin position="1"/>
        <end position="23"/>
    </location>
</feature>
<evidence type="ECO:0000313" key="3">
    <source>
        <dbReference type="EMBL" id="MCX2818137.1"/>
    </source>
</evidence>
<accession>A0A9Q4GFZ7</accession>
<reference evidence="3" key="1">
    <citation type="submission" date="2022-09" db="EMBL/GenBank/DDBJ databases">
        <title>Haloadaptaus new haloarchaeum isolated from saline soil.</title>
        <authorList>
            <person name="Duran-Viseras A."/>
            <person name="Sanchez-Porro C."/>
            <person name="Ventosa A."/>
        </authorList>
    </citation>
    <scope>NUCLEOTIDE SEQUENCE</scope>
    <source>
        <strain evidence="3">F3-133</strain>
    </source>
</reference>